<dbReference type="PROSITE" id="PS50221">
    <property type="entry name" value="GAIN_B"/>
    <property type="match status" value="1"/>
</dbReference>
<dbReference type="FunFam" id="2.10.25.10:FF:000003">
    <property type="entry name" value="fibrillin-1 isoform X1"/>
    <property type="match status" value="1"/>
</dbReference>
<dbReference type="Gene3D" id="2.10.25.10">
    <property type="entry name" value="Laminin"/>
    <property type="match status" value="3"/>
</dbReference>
<dbReference type="SUPFAM" id="SSF57184">
    <property type="entry name" value="Growth factor receptor domain"/>
    <property type="match status" value="1"/>
</dbReference>
<reference evidence="15" key="1">
    <citation type="submission" date="2020-03" db="EMBL/GenBank/DDBJ databases">
        <title>Studies in the Genomics of Life Span.</title>
        <authorList>
            <person name="Glass D."/>
        </authorList>
    </citation>
    <scope>NUCLEOTIDE SEQUENCE</scope>
    <source>
        <strain evidence="15">SUZIE</strain>
        <tissue evidence="15">Muscle</tissue>
    </source>
</reference>
<feature type="domain" description="EGF-like" evidence="13">
    <location>
        <begin position="1"/>
        <end position="38"/>
    </location>
</feature>
<feature type="domain" description="EGF-like" evidence="13">
    <location>
        <begin position="44"/>
        <end position="82"/>
    </location>
</feature>
<dbReference type="SMART" id="SM00179">
    <property type="entry name" value="EGF_CA"/>
    <property type="match status" value="3"/>
</dbReference>
<dbReference type="SMART" id="SM00303">
    <property type="entry name" value="GPS"/>
    <property type="match status" value="1"/>
</dbReference>
<dbReference type="GO" id="GO:0005886">
    <property type="term" value="C:plasma membrane"/>
    <property type="evidence" value="ECO:0007669"/>
    <property type="project" value="UniProtKB-SubCell"/>
</dbReference>
<dbReference type="SMART" id="SM00181">
    <property type="entry name" value="EGF"/>
    <property type="match status" value="3"/>
</dbReference>
<keyword evidence="4" id="KW-0812">Transmembrane</keyword>
<keyword evidence="3 12" id="KW-0245">EGF-like domain</keyword>
<keyword evidence="10" id="KW-1015">Disulfide bond</keyword>
<feature type="non-terminal residue" evidence="15">
    <location>
        <position position="1"/>
    </location>
</feature>
<keyword evidence="11" id="KW-0325">Glycoprotein</keyword>
<dbReference type="CDD" id="cd00054">
    <property type="entry name" value="EGF_CA"/>
    <property type="match status" value="3"/>
</dbReference>
<dbReference type="PROSITE" id="PS01187">
    <property type="entry name" value="EGF_CA"/>
    <property type="match status" value="2"/>
</dbReference>
<dbReference type="GO" id="GO:0005509">
    <property type="term" value="F:calcium ion binding"/>
    <property type="evidence" value="ECO:0007669"/>
    <property type="project" value="InterPro"/>
</dbReference>
<evidence type="ECO:0000256" key="11">
    <source>
        <dbReference type="ARBA" id="ARBA00023180"/>
    </source>
</evidence>
<dbReference type="InterPro" id="IPR000742">
    <property type="entry name" value="EGF"/>
</dbReference>
<dbReference type="InterPro" id="IPR003056">
    <property type="entry name" value="GPCR_2_ADGRE2_ADGRE5"/>
</dbReference>
<feature type="domain" description="EGF-like" evidence="13">
    <location>
        <begin position="93"/>
        <end position="131"/>
    </location>
</feature>
<dbReference type="PANTHER" id="PTHR24039">
    <property type="entry name" value="FIBRILLIN-RELATED"/>
    <property type="match status" value="1"/>
</dbReference>
<dbReference type="InterPro" id="IPR046338">
    <property type="entry name" value="GAIN_dom_sf"/>
</dbReference>
<dbReference type="Gene3D" id="2.60.220.50">
    <property type="match status" value="1"/>
</dbReference>
<protein>
    <submittedName>
        <fullName evidence="15">Adhesion G protein-coupled receptor E2</fullName>
    </submittedName>
</protein>
<evidence type="ECO:0000256" key="4">
    <source>
        <dbReference type="ARBA" id="ARBA00022692"/>
    </source>
</evidence>
<evidence type="ECO:0000259" key="14">
    <source>
        <dbReference type="PROSITE" id="PS50221"/>
    </source>
</evidence>
<evidence type="ECO:0000256" key="9">
    <source>
        <dbReference type="ARBA" id="ARBA00023136"/>
    </source>
</evidence>
<comment type="caution">
    <text evidence="15">The sequence shown here is derived from an EMBL/GenBank/DDBJ whole genome shotgun (WGS) entry which is preliminary data.</text>
</comment>
<dbReference type="InterPro" id="IPR009030">
    <property type="entry name" value="Growth_fac_rcpt_cys_sf"/>
</dbReference>
<evidence type="ECO:0000256" key="10">
    <source>
        <dbReference type="ARBA" id="ARBA00023157"/>
    </source>
</evidence>
<evidence type="ECO:0000256" key="3">
    <source>
        <dbReference type="ARBA" id="ARBA00022536"/>
    </source>
</evidence>
<dbReference type="InterPro" id="IPR057244">
    <property type="entry name" value="GAIN_B"/>
</dbReference>
<evidence type="ECO:0000256" key="12">
    <source>
        <dbReference type="PROSITE-ProRule" id="PRU00076"/>
    </source>
</evidence>
<keyword evidence="8" id="KW-1133">Transmembrane helix</keyword>
<dbReference type="FunFam" id="2.10.25.10:FF:000269">
    <property type="entry name" value="Adhesion G protein-coupled receptor E2"/>
    <property type="match status" value="2"/>
</dbReference>
<evidence type="ECO:0000259" key="13">
    <source>
        <dbReference type="PROSITE" id="PS50026"/>
    </source>
</evidence>
<gene>
    <name evidence="15" type="ORF">SUZIE_203115</name>
</gene>
<dbReference type="FunFam" id="2.60.220.50:FF:000007">
    <property type="entry name" value="Adhesion G protein-coupled receptor E5"/>
    <property type="match status" value="1"/>
</dbReference>
<sequence>VDECKQNPRICRDHSTCTNTQGSYTCKCLPGFELNLTEPKLCTDVNECAPGLNPCHKSTHCLNHKGGYQCHCRPGWKPVPGSPNGPNTTVCEDEDECSSGWHQCHNSTICHNTLGSYKCLCHPGWEPILGHLNGRNNTVCQVKPFFTWLLPPGVKSQSLSRFFDKVQDLHRDFNPITAKDTIQGLMQGVDELLETPGDLETLPASQKHCVATHLLAEVENALITLSRALPEETSTFSYSAGTQLSLKVQKQGDGNVTLSQNQAKMQLNWNLAQESGHTGPSVVGFISTPGMGKLMAEAPLVLQPEQPVAPHGTHKNLLPRVSPVLLSDVISAFLSNKDTQNLNSPVIFTFFHRVSAVGLKVLCVFWDHHQNGCGHWATAGCRTVGTGNGSTTCHCTHLSSFAVLLVLYDVQVRAALSLIAAEPLMPTTLLK</sequence>
<dbReference type="AlphaFoldDB" id="A0AA41NFI7"/>
<dbReference type="Pfam" id="PF01825">
    <property type="entry name" value="GPS"/>
    <property type="match status" value="1"/>
</dbReference>
<name>A0AA41NFI7_SCICA</name>
<keyword evidence="2" id="KW-1003">Cell membrane</keyword>
<dbReference type="InterPro" id="IPR000152">
    <property type="entry name" value="EGF-type_Asp/Asn_hydroxyl_site"/>
</dbReference>
<feature type="domain" description="GAIN-B" evidence="14">
    <location>
        <begin position="234"/>
        <end position="411"/>
    </location>
</feature>
<keyword evidence="15" id="KW-0675">Receptor</keyword>
<evidence type="ECO:0000313" key="16">
    <source>
        <dbReference type="Proteomes" id="UP001166674"/>
    </source>
</evidence>
<dbReference type="PROSITE" id="PS00010">
    <property type="entry name" value="ASX_HYDROXYL"/>
    <property type="match status" value="3"/>
</dbReference>
<dbReference type="EMBL" id="JAATJV010431898">
    <property type="protein sequence ID" value="MBZ3889462.1"/>
    <property type="molecule type" value="Genomic_DNA"/>
</dbReference>
<evidence type="ECO:0000256" key="5">
    <source>
        <dbReference type="ARBA" id="ARBA00022729"/>
    </source>
</evidence>
<evidence type="ECO:0000256" key="1">
    <source>
        <dbReference type="ARBA" id="ARBA00004651"/>
    </source>
</evidence>
<dbReference type="InterPro" id="IPR000203">
    <property type="entry name" value="GPS"/>
</dbReference>
<evidence type="ECO:0000256" key="2">
    <source>
        <dbReference type="ARBA" id="ARBA00022475"/>
    </source>
</evidence>
<dbReference type="PROSITE" id="PS50026">
    <property type="entry name" value="EGF_3"/>
    <property type="match status" value="3"/>
</dbReference>
<evidence type="ECO:0000256" key="6">
    <source>
        <dbReference type="ARBA" id="ARBA00022737"/>
    </source>
</evidence>
<proteinExistence type="predicted"/>
<keyword evidence="9" id="KW-0472">Membrane</keyword>
<dbReference type="PRINTS" id="PR01278">
    <property type="entry name" value="CD97PROTEIN"/>
</dbReference>
<keyword evidence="16" id="KW-1185">Reference proteome</keyword>
<comment type="subcellular location">
    <subcellularLocation>
        <location evidence="1">Cell membrane</location>
        <topology evidence="1">Multi-pass membrane protein</topology>
    </subcellularLocation>
</comment>
<evidence type="ECO:0000256" key="7">
    <source>
        <dbReference type="ARBA" id="ARBA00022837"/>
    </source>
</evidence>
<keyword evidence="7" id="KW-0106">Calcium</keyword>
<evidence type="ECO:0000256" key="8">
    <source>
        <dbReference type="ARBA" id="ARBA00022989"/>
    </source>
</evidence>
<evidence type="ECO:0000313" key="15">
    <source>
        <dbReference type="EMBL" id="MBZ3889462.1"/>
    </source>
</evidence>
<accession>A0AA41NFI7</accession>
<dbReference type="Pfam" id="PF07645">
    <property type="entry name" value="EGF_CA"/>
    <property type="match status" value="3"/>
</dbReference>
<keyword evidence="6" id="KW-0677">Repeat</keyword>
<keyword evidence="5" id="KW-0732">Signal</keyword>
<dbReference type="InterPro" id="IPR018097">
    <property type="entry name" value="EGF_Ca-bd_CS"/>
</dbReference>
<dbReference type="GO" id="GO:0004930">
    <property type="term" value="F:G protein-coupled receptor activity"/>
    <property type="evidence" value="ECO:0007669"/>
    <property type="project" value="InterPro"/>
</dbReference>
<dbReference type="Proteomes" id="UP001166674">
    <property type="component" value="Unassembled WGS sequence"/>
</dbReference>
<dbReference type="InterPro" id="IPR001881">
    <property type="entry name" value="EGF-like_Ca-bd_dom"/>
</dbReference>
<dbReference type="InterPro" id="IPR049883">
    <property type="entry name" value="NOTCH1_EGF-like"/>
</dbReference>
<organism evidence="15 16">
    <name type="scientific">Sciurus carolinensis</name>
    <name type="common">Eastern gray squirrel</name>
    <dbReference type="NCBI Taxonomy" id="30640"/>
    <lineage>
        <taxon>Eukaryota</taxon>
        <taxon>Metazoa</taxon>
        <taxon>Chordata</taxon>
        <taxon>Craniata</taxon>
        <taxon>Vertebrata</taxon>
        <taxon>Euteleostomi</taxon>
        <taxon>Mammalia</taxon>
        <taxon>Eutheria</taxon>
        <taxon>Euarchontoglires</taxon>
        <taxon>Glires</taxon>
        <taxon>Rodentia</taxon>
        <taxon>Sciuromorpha</taxon>
        <taxon>Sciuridae</taxon>
        <taxon>Sciurinae</taxon>
        <taxon>Sciurini</taxon>
        <taxon>Sciurus</taxon>
    </lineage>
</organism>
<comment type="caution">
    <text evidence="12">Lacks conserved residue(s) required for the propagation of feature annotation.</text>
</comment>